<sequence length="430" mass="48346">MQVFRGTIFHFLSNPALVKREEDSYQFINDGLLITEQGKVREVRPFQKEDKNKYKVIQDYSGKLLLPGFVDAHLHYPQTEIIASYGEQLLIWLQKYTYPAELKFSDRAYAVQAAQFFLGELLRNGTTCAAVFPTVHKISAEVLFEQALVNNMSIISGKVLMDRNAPEGLLDSADSGYKDSRELIEKWHHTGRLRYAVTPRFAPTSSPHQLEMALKLKEEYPDIYIQTHLSENEAEVEWVRRLFPDHSSYMGVYHEFGLTGHHSLFAHSIHLNDAEWTIMQETNSAAVFCPSANLFLGSGLFELNKARENGVPVALGSDIGAGTSFSALKNMSDAYKVSRLSGYSFSPLDSFYMATLGGASALDLDSETGNFSAGKYADFVVLDWNASALQARRQQPLQTIKEKLFALMMLGDDRNVVATYIAGQKRYSKV</sequence>
<evidence type="ECO:0000256" key="4">
    <source>
        <dbReference type="ARBA" id="ARBA00022723"/>
    </source>
</evidence>
<comment type="cofactor">
    <cofactor evidence="8">
        <name>Zn(2+)</name>
        <dbReference type="ChEBI" id="CHEBI:29105"/>
    </cofactor>
    <text evidence="8">Binds 1 zinc ion per subunit.</text>
</comment>
<protein>
    <recommendedName>
        <fullName evidence="3 7">Guanine deaminase</fullName>
        <shortName evidence="8">Guanase</shortName>
        <ecNumber evidence="3 7">3.5.4.3</ecNumber>
    </recommendedName>
    <alternativeName>
        <fullName evidence="8">Guanine aminohydrolase</fullName>
    </alternativeName>
</protein>
<keyword evidence="6 8" id="KW-0862">Zinc</keyword>
<name>A0A2U3BBU4_9VIBR</name>
<reference evidence="10 11" key="1">
    <citation type="submission" date="2018-05" db="EMBL/GenBank/DDBJ databases">
        <title>Vibrio limimaris sp. nov., isolated from marine sediment.</title>
        <authorList>
            <person name="Li C.-M."/>
        </authorList>
    </citation>
    <scope>NUCLEOTIDE SEQUENCE [LARGE SCALE GENOMIC DNA]</scope>
    <source>
        <strain evidence="10 11">E4404</strain>
    </source>
</reference>
<accession>A0A2U3BBU4</accession>
<dbReference type="InterPro" id="IPR051607">
    <property type="entry name" value="Metallo-dep_hydrolases"/>
</dbReference>
<evidence type="ECO:0000256" key="3">
    <source>
        <dbReference type="ARBA" id="ARBA00012781"/>
    </source>
</evidence>
<dbReference type="EC" id="3.5.4.3" evidence="3 7"/>
<dbReference type="OrthoDB" id="9787621at2"/>
<dbReference type="PANTHER" id="PTHR11271">
    <property type="entry name" value="GUANINE DEAMINASE"/>
    <property type="match status" value="1"/>
</dbReference>
<evidence type="ECO:0000256" key="5">
    <source>
        <dbReference type="ARBA" id="ARBA00022801"/>
    </source>
</evidence>
<dbReference type="Pfam" id="PF01979">
    <property type="entry name" value="Amidohydro_1"/>
    <property type="match status" value="1"/>
</dbReference>
<keyword evidence="11" id="KW-1185">Reference proteome</keyword>
<evidence type="ECO:0000256" key="7">
    <source>
        <dbReference type="NCBIfam" id="TIGR02967"/>
    </source>
</evidence>
<dbReference type="InterPro" id="IPR032466">
    <property type="entry name" value="Metal_Hydrolase"/>
</dbReference>
<dbReference type="RefSeq" id="WP_109318586.1">
    <property type="nucleotide sequence ID" value="NZ_QFWT01000002.1"/>
</dbReference>
<evidence type="ECO:0000313" key="10">
    <source>
        <dbReference type="EMBL" id="PWI34248.1"/>
    </source>
</evidence>
<proteinExistence type="inferred from homology"/>
<dbReference type="InterPro" id="IPR014311">
    <property type="entry name" value="Guanine_deaminase"/>
</dbReference>
<dbReference type="GO" id="GO:0005829">
    <property type="term" value="C:cytosol"/>
    <property type="evidence" value="ECO:0007669"/>
    <property type="project" value="TreeGrafter"/>
</dbReference>
<dbReference type="AlphaFoldDB" id="A0A2U3BBU4"/>
<dbReference type="EMBL" id="QFWT01000002">
    <property type="protein sequence ID" value="PWI34248.1"/>
    <property type="molecule type" value="Genomic_DNA"/>
</dbReference>
<comment type="similarity">
    <text evidence="2 8">Belongs to the metallo-dependent hydrolases superfamily. ATZ/TRZ family.</text>
</comment>
<dbReference type="SUPFAM" id="SSF51556">
    <property type="entry name" value="Metallo-dependent hydrolases"/>
    <property type="match status" value="1"/>
</dbReference>
<dbReference type="GO" id="GO:0006147">
    <property type="term" value="P:guanine catabolic process"/>
    <property type="evidence" value="ECO:0007669"/>
    <property type="project" value="UniProtKB-UniRule"/>
</dbReference>
<dbReference type="GO" id="GO:0008270">
    <property type="term" value="F:zinc ion binding"/>
    <property type="evidence" value="ECO:0007669"/>
    <property type="project" value="UniProtKB-UniRule"/>
</dbReference>
<evidence type="ECO:0000256" key="6">
    <source>
        <dbReference type="ARBA" id="ARBA00022833"/>
    </source>
</evidence>
<comment type="function">
    <text evidence="8">Catalyzes the hydrolytic deamination of guanine, producing xanthine and ammonia.</text>
</comment>
<evidence type="ECO:0000256" key="1">
    <source>
        <dbReference type="ARBA" id="ARBA00004984"/>
    </source>
</evidence>
<comment type="caution">
    <text evidence="10">The sequence shown here is derived from an EMBL/GenBank/DDBJ whole genome shotgun (WGS) entry which is preliminary data.</text>
</comment>
<keyword evidence="4 8" id="KW-0479">Metal-binding</keyword>
<dbReference type="InterPro" id="IPR011059">
    <property type="entry name" value="Metal-dep_hydrolase_composite"/>
</dbReference>
<gene>
    <name evidence="10" type="primary">guaD</name>
    <name evidence="10" type="ORF">DI392_03810</name>
</gene>
<evidence type="ECO:0000313" key="11">
    <source>
        <dbReference type="Proteomes" id="UP000245362"/>
    </source>
</evidence>
<dbReference type="PANTHER" id="PTHR11271:SF6">
    <property type="entry name" value="GUANINE DEAMINASE"/>
    <property type="match status" value="1"/>
</dbReference>
<evidence type="ECO:0000259" key="9">
    <source>
        <dbReference type="Pfam" id="PF01979"/>
    </source>
</evidence>
<dbReference type="UniPathway" id="UPA00603">
    <property type="reaction ID" value="UER00660"/>
</dbReference>
<dbReference type="FunFam" id="3.20.20.140:FF:000022">
    <property type="entry name" value="Guanine deaminase"/>
    <property type="match status" value="1"/>
</dbReference>
<comment type="catalytic activity">
    <reaction evidence="8">
        <text>guanine + H2O + H(+) = xanthine + NH4(+)</text>
        <dbReference type="Rhea" id="RHEA:14665"/>
        <dbReference type="ChEBI" id="CHEBI:15377"/>
        <dbReference type="ChEBI" id="CHEBI:15378"/>
        <dbReference type="ChEBI" id="CHEBI:16235"/>
        <dbReference type="ChEBI" id="CHEBI:17712"/>
        <dbReference type="ChEBI" id="CHEBI:28938"/>
        <dbReference type="EC" id="3.5.4.3"/>
    </reaction>
</comment>
<dbReference type="InterPro" id="IPR006680">
    <property type="entry name" value="Amidohydro-rel"/>
</dbReference>
<comment type="pathway">
    <text evidence="1 8">Purine metabolism; guanine degradation; xanthine from guanine: step 1/1.</text>
</comment>
<dbReference type="Proteomes" id="UP000245362">
    <property type="component" value="Unassembled WGS sequence"/>
</dbReference>
<evidence type="ECO:0000256" key="2">
    <source>
        <dbReference type="ARBA" id="ARBA00006745"/>
    </source>
</evidence>
<feature type="domain" description="Amidohydrolase-related" evidence="9">
    <location>
        <begin position="65"/>
        <end position="424"/>
    </location>
</feature>
<keyword evidence="5 8" id="KW-0378">Hydrolase</keyword>
<organism evidence="10 11">
    <name type="scientific">Vibrio albus</name>
    <dbReference type="NCBI Taxonomy" id="2200953"/>
    <lineage>
        <taxon>Bacteria</taxon>
        <taxon>Pseudomonadati</taxon>
        <taxon>Pseudomonadota</taxon>
        <taxon>Gammaproteobacteria</taxon>
        <taxon>Vibrionales</taxon>
        <taxon>Vibrionaceae</taxon>
        <taxon>Vibrio</taxon>
    </lineage>
</organism>
<dbReference type="Gene3D" id="2.30.40.10">
    <property type="entry name" value="Urease, subunit C, domain 1"/>
    <property type="match status" value="1"/>
</dbReference>
<dbReference type="GO" id="GO:0008892">
    <property type="term" value="F:guanine deaminase activity"/>
    <property type="evidence" value="ECO:0007669"/>
    <property type="project" value="UniProtKB-UniRule"/>
</dbReference>
<dbReference type="SUPFAM" id="SSF51338">
    <property type="entry name" value="Composite domain of metallo-dependent hydrolases"/>
    <property type="match status" value="1"/>
</dbReference>
<dbReference type="NCBIfam" id="TIGR02967">
    <property type="entry name" value="guan_deamin"/>
    <property type="match status" value="1"/>
</dbReference>
<dbReference type="NCBIfam" id="NF006679">
    <property type="entry name" value="PRK09228.1"/>
    <property type="match status" value="1"/>
</dbReference>
<dbReference type="Gene3D" id="3.20.20.140">
    <property type="entry name" value="Metal-dependent hydrolases"/>
    <property type="match status" value="1"/>
</dbReference>
<evidence type="ECO:0000256" key="8">
    <source>
        <dbReference type="RuleBase" id="RU366009"/>
    </source>
</evidence>